<comment type="caution">
    <text evidence="2">The sequence shown here is derived from an EMBL/GenBank/DDBJ whole genome shotgun (WGS) entry which is preliminary data.</text>
</comment>
<protein>
    <submittedName>
        <fullName evidence="2">Uncharacterized protein</fullName>
    </submittedName>
</protein>
<proteinExistence type="predicted"/>
<evidence type="ECO:0000313" key="2">
    <source>
        <dbReference type="EMBL" id="KAF7341501.1"/>
    </source>
</evidence>
<organism evidence="2 3">
    <name type="scientific">Mycena venus</name>
    <dbReference type="NCBI Taxonomy" id="2733690"/>
    <lineage>
        <taxon>Eukaryota</taxon>
        <taxon>Fungi</taxon>
        <taxon>Dikarya</taxon>
        <taxon>Basidiomycota</taxon>
        <taxon>Agaricomycotina</taxon>
        <taxon>Agaricomycetes</taxon>
        <taxon>Agaricomycetidae</taxon>
        <taxon>Agaricales</taxon>
        <taxon>Marasmiineae</taxon>
        <taxon>Mycenaceae</taxon>
        <taxon>Mycena</taxon>
    </lineage>
</organism>
<gene>
    <name evidence="2" type="ORF">MVEN_01887600</name>
</gene>
<reference evidence="2" key="1">
    <citation type="submission" date="2020-05" db="EMBL/GenBank/DDBJ databases">
        <title>Mycena genomes resolve the evolution of fungal bioluminescence.</title>
        <authorList>
            <person name="Tsai I.J."/>
        </authorList>
    </citation>
    <scope>NUCLEOTIDE SEQUENCE</scope>
    <source>
        <strain evidence="2">CCC161011</strain>
    </source>
</reference>
<name>A0A8H7CMI7_9AGAR</name>
<evidence type="ECO:0000256" key="1">
    <source>
        <dbReference type="SAM" id="MobiDB-lite"/>
    </source>
</evidence>
<dbReference type="AlphaFoldDB" id="A0A8H7CMI7"/>
<accession>A0A8H7CMI7</accession>
<keyword evidence="3" id="KW-1185">Reference proteome</keyword>
<evidence type="ECO:0000313" key="3">
    <source>
        <dbReference type="Proteomes" id="UP000620124"/>
    </source>
</evidence>
<feature type="region of interest" description="Disordered" evidence="1">
    <location>
        <begin position="1"/>
        <end position="35"/>
    </location>
</feature>
<dbReference type="OrthoDB" id="2940308at2759"/>
<dbReference type="EMBL" id="JACAZI010000018">
    <property type="protein sequence ID" value="KAF7341501.1"/>
    <property type="molecule type" value="Genomic_DNA"/>
</dbReference>
<dbReference type="Proteomes" id="UP000620124">
    <property type="component" value="Unassembled WGS sequence"/>
</dbReference>
<sequence>MPGRSHSQSPNSNRGYPGWPLPEMANPFSPQSREASFPASSLYSLQPPSAPRMRNVPLPSVWAGHIATPPQVLAWEPFPIDLRSDLDLEHLTRAIGNHRISPQSTICIFPTARDRTLFEITSGDTPTTSISIIRRLCAILRAPLSLRVYQLELSPDAQQAVCSYFLSRSGPNGRRLWQDFLNGHHHPQGPTGEVLLQGHVLLWGFKKDGQHRWIVDVDVQRRLPPITHVNYSY</sequence>
<feature type="compositionally biased region" description="Polar residues" evidence="1">
    <location>
        <begin position="1"/>
        <end position="14"/>
    </location>
</feature>